<dbReference type="Pfam" id="PF00389">
    <property type="entry name" value="2-Hacid_dh"/>
    <property type="match status" value="1"/>
</dbReference>
<evidence type="ECO:0000256" key="4">
    <source>
        <dbReference type="RuleBase" id="RU003719"/>
    </source>
</evidence>
<comment type="similarity">
    <text evidence="1 4">Belongs to the D-isomer specific 2-hydroxyacid dehydrogenase family.</text>
</comment>
<evidence type="ECO:0000313" key="8">
    <source>
        <dbReference type="Proteomes" id="UP000055035"/>
    </source>
</evidence>
<dbReference type="InterPro" id="IPR006140">
    <property type="entry name" value="D-isomer_DH_NAD-bd"/>
</dbReference>
<dbReference type="Pfam" id="PF02826">
    <property type="entry name" value="2-Hacid_dh_C"/>
    <property type="match status" value="1"/>
</dbReference>
<sequence>MNILADATLPGLTAAFPKPFKLSLYHHAKEIPALLPQQNILLCRANLKVDRDLLLNSSLSYVATASSGTDHIDEDFLKTQNIYLIDAKGCNAPAVADYIIAQLAYLKKNTLLQGNKAAVIGAGQVGSKVAQRLKAAGMSVIQFDPPKELRDKSFQSCLLAEVQHCDLISIHANLNALPPYPSRNLINKNVLKRLKDGAIILNASRGGIVNEDDLLEAKPSLIYCTDVYQNEPSISANIVRFATLCTPHIAGHSIEAKDSSVKAVSEKLHKALGLLSPPSLPATITKPVDFPARTDWEDCVLSLYNPIYETEVLKNAKDLESTFLTLRKAHQNRHDFAMYAQSSGSDRHLAAIFGADV</sequence>
<dbReference type="InterPro" id="IPR006139">
    <property type="entry name" value="D-isomer_2_OHA_DH_cat_dom"/>
</dbReference>
<reference evidence="7 8" key="1">
    <citation type="submission" date="2015-11" db="EMBL/GenBank/DDBJ databases">
        <title>Genomic analysis of 38 Legionella species identifies large and diverse effector repertoires.</title>
        <authorList>
            <person name="Burstein D."/>
            <person name="Amaro F."/>
            <person name="Zusman T."/>
            <person name="Lifshitz Z."/>
            <person name="Cohen O."/>
            <person name="Gilbert J.A."/>
            <person name="Pupko T."/>
            <person name="Shuman H.A."/>
            <person name="Segal G."/>
        </authorList>
    </citation>
    <scope>NUCLEOTIDE SEQUENCE [LARGE SCALE GENOMIC DNA]</scope>
    <source>
        <strain evidence="7 8">BL-540</strain>
    </source>
</reference>
<dbReference type="PANTHER" id="PTHR43761:SF1">
    <property type="entry name" value="D-ISOMER SPECIFIC 2-HYDROXYACID DEHYDROGENASE CATALYTIC DOMAIN-CONTAINING PROTEIN-RELATED"/>
    <property type="match status" value="1"/>
</dbReference>
<dbReference type="STRING" id="456.Ljor_0744"/>
<evidence type="ECO:0000256" key="3">
    <source>
        <dbReference type="ARBA" id="ARBA00023027"/>
    </source>
</evidence>
<gene>
    <name evidence="7" type="primary">pdxB</name>
    <name evidence="7" type="ORF">Ljor_0744</name>
</gene>
<dbReference type="GO" id="GO:0016616">
    <property type="term" value="F:oxidoreductase activity, acting on the CH-OH group of donors, NAD or NADP as acceptor"/>
    <property type="evidence" value="ECO:0007669"/>
    <property type="project" value="InterPro"/>
</dbReference>
<keyword evidence="3" id="KW-0520">NAD</keyword>
<dbReference type="AlphaFoldDB" id="A0A0W0V989"/>
<dbReference type="PATRIC" id="fig|456.5.peg.788"/>
<dbReference type="EMBL" id="LNYJ01000011">
    <property type="protein sequence ID" value="KTD16438.1"/>
    <property type="molecule type" value="Genomic_DNA"/>
</dbReference>
<feature type="domain" description="D-isomer specific 2-hydroxyacid dehydrogenase catalytic" evidence="5">
    <location>
        <begin position="29"/>
        <end position="271"/>
    </location>
</feature>
<evidence type="ECO:0000313" key="7">
    <source>
        <dbReference type="EMBL" id="KTD16438.1"/>
    </source>
</evidence>
<dbReference type="OrthoDB" id="9770208at2"/>
<dbReference type="SUPFAM" id="SSF52283">
    <property type="entry name" value="Formate/glycerate dehydrogenase catalytic domain-like"/>
    <property type="match status" value="1"/>
</dbReference>
<proteinExistence type="inferred from homology"/>
<dbReference type="PROSITE" id="PS00671">
    <property type="entry name" value="D_2_HYDROXYACID_DH_3"/>
    <property type="match status" value="1"/>
</dbReference>
<dbReference type="PANTHER" id="PTHR43761">
    <property type="entry name" value="D-ISOMER SPECIFIC 2-HYDROXYACID DEHYDROGENASE FAMILY PROTEIN (AFU_ORTHOLOGUE AFUA_1G13630)"/>
    <property type="match status" value="1"/>
</dbReference>
<dbReference type="SUPFAM" id="SSF51735">
    <property type="entry name" value="NAD(P)-binding Rossmann-fold domains"/>
    <property type="match status" value="1"/>
</dbReference>
<dbReference type="Gene3D" id="3.40.50.720">
    <property type="entry name" value="NAD(P)-binding Rossmann-like Domain"/>
    <property type="match status" value="2"/>
</dbReference>
<dbReference type="InterPro" id="IPR029753">
    <property type="entry name" value="D-isomer_DH_CS"/>
</dbReference>
<dbReference type="GO" id="GO:0051287">
    <property type="term" value="F:NAD binding"/>
    <property type="evidence" value="ECO:0007669"/>
    <property type="project" value="InterPro"/>
</dbReference>
<evidence type="ECO:0000256" key="2">
    <source>
        <dbReference type="ARBA" id="ARBA00023002"/>
    </source>
</evidence>
<dbReference type="Proteomes" id="UP000055035">
    <property type="component" value="Unassembled WGS sequence"/>
</dbReference>
<keyword evidence="8" id="KW-1185">Reference proteome</keyword>
<name>A0A0W0V989_9GAMM</name>
<evidence type="ECO:0000259" key="5">
    <source>
        <dbReference type="Pfam" id="PF00389"/>
    </source>
</evidence>
<evidence type="ECO:0000256" key="1">
    <source>
        <dbReference type="ARBA" id="ARBA00005854"/>
    </source>
</evidence>
<dbReference type="InterPro" id="IPR036291">
    <property type="entry name" value="NAD(P)-bd_dom_sf"/>
</dbReference>
<keyword evidence="2 4" id="KW-0560">Oxidoreductase</keyword>
<dbReference type="InterPro" id="IPR029752">
    <property type="entry name" value="D-isomer_DH_CS1"/>
</dbReference>
<protein>
    <submittedName>
        <fullName evidence="7">Erythronate-4-phosphate dehydrogenase</fullName>
    </submittedName>
</protein>
<dbReference type="InterPro" id="IPR050418">
    <property type="entry name" value="D-iso_2-hydroxyacid_DH_PdxB"/>
</dbReference>
<accession>A0A0W0V989</accession>
<feature type="domain" description="D-isomer specific 2-hydroxyacid dehydrogenase NAD-binding" evidence="6">
    <location>
        <begin position="110"/>
        <end position="250"/>
    </location>
</feature>
<dbReference type="RefSeq" id="WP_058470292.1">
    <property type="nucleotide sequence ID" value="NZ_CAAAIC010000004.1"/>
</dbReference>
<evidence type="ECO:0000259" key="6">
    <source>
        <dbReference type="Pfam" id="PF02826"/>
    </source>
</evidence>
<organism evidence="7 8">
    <name type="scientific">Legionella jordanis</name>
    <dbReference type="NCBI Taxonomy" id="456"/>
    <lineage>
        <taxon>Bacteria</taxon>
        <taxon>Pseudomonadati</taxon>
        <taxon>Pseudomonadota</taxon>
        <taxon>Gammaproteobacteria</taxon>
        <taxon>Legionellales</taxon>
        <taxon>Legionellaceae</taxon>
        <taxon>Legionella</taxon>
    </lineage>
</organism>
<dbReference type="PROSITE" id="PS00065">
    <property type="entry name" value="D_2_HYDROXYACID_DH_1"/>
    <property type="match status" value="1"/>
</dbReference>
<comment type="caution">
    <text evidence="7">The sequence shown here is derived from an EMBL/GenBank/DDBJ whole genome shotgun (WGS) entry which is preliminary data.</text>
</comment>